<protein>
    <submittedName>
        <fullName evidence="13">Diacylglycerol kinase family lipid kinase</fullName>
    </submittedName>
</protein>
<evidence type="ECO:0000256" key="3">
    <source>
        <dbReference type="ARBA" id="ARBA00022679"/>
    </source>
</evidence>
<keyword evidence="8" id="KW-0460">Magnesium</keyword>
<evidence type="ECO:0000256" key="6">
    <source>
        <dbReference type="ARBA" id="ARBA00022777"/>
    </source>
</evidence>
<dbReference type="GO" id="GO:0005524">
    <property type="term" value="F:ATP binding"/>
    <property type="evidence" value="ECO:0007669"/>
    <property type="project" value="UniProtKB-KW"/>
</dbReference>
<evidence type="ECO:0000256" key="9">
    <source>
        <dbReference type="ARBA" id="ARBA00023098"/>
    </source>
</evidence>
<dbReference type="GO" id="GO:0005886">
    <property type="term" value="C:plasma membrane"/>
    <property type="evidence" value="ECO:0007669"/>
    <property type="project" value="TreeGrafter"/>
</dbReference>
<keyword evidence="5" id="KW-0547">Nucleotide-binding</keyword>
<dbReference type="Proteomes" id="UP000886744">
    <property type="component" value="Unassembled WGS sequence"/>
</dbReference>
<dbReference type="GO" id="GO:0008654">
    <property type="term" value="P:phospholipid biosynthetic process"/>
    <property type="evidence" value="ECO:0007669"/>
    <property type="project" value="UniProtKB-KW"/>
</dbReference>
<evidence type="ECO:0000256" key="10">
    <source>
        <dbReference type="ARBA" id="ARBA00023209"/>
    </source>
</evidence>
<dbReference type="NCBIfam" id="TIGR00147">
    <property type="entry name" value="YegS/Rv2252/BmrU family lipid kinase"/>
    <property type="match status" value="1"/>
</dbReference>
<evidence type="ECO:0000256" key="1">
    <source>
        <dbReference type="ARBA" id="ARBA00001946"/>
    </source>
</evidence>
<dbReference type="EMBL" id="DVHI01000024">
    <property type="protein sequence ID" value="HIR62178.1"/>
    <property type="molecule type" value="Genomic_DNA"/>
</dbReference>
<dbReference type="InterPro" id="IPR045540">
    <property type="entry name" value="YegS/DAGK_C"/>
</dbReference>
<reference evidence="13" key="1">
    <citation type="submission" date="2020-10" db="EMBL/GenBank/DDBJ databases">
        <authorList>
            <person name="Gilroy R."/>
        </authorList>
    </citation>
    <scope>NUCLEOTIDE SEQUENCE</scope>
    <source>
        <strain evidence="13">ChiHjej13B12-12457</strain>
    </source>
</reference>
<keyword evidence="6 13" id="KW-0418">Kinase</keyword>
<sequence>MNDSSWIAVINPNAGGGRVAREWPLLSNMLKDRGFPFEEVFTTHRYHAVELVIYSLKRGFRNFISVGGDGTLHEIVNGIFHQKEVPVSEITLAVLPAGSANDWTRMYRIPKDYGKAIETVLEGRTVMQDVARVEYSQAGVRNVRYMVNVAGVGLDANICSRCNASKDKGKSGDMAYVKAAFKALVGRTSNPAKVVVDGRNFFTGKMFSIAFGIGRYSGGGMMQVPDAVADDGLVNLMVARKVSKIKFLLLFKQLFKGTIYNIKEVTHKTASRVTVITRRPDRVEIDGEVVGTTPMNLEVLPRALRVVVGRDFK</sequence>
<dbReference type="GO" id="GO:0046872">
    <property type="term" value="F:metal ion binding"/>
    <property type="evidence" value="ECO:0007669"/>
    <property type="project" value="UniProtKB-KW"/>
</dbReference>
<evidence type="ECO:0000313" key="14">
    <source>
        <dbReference type="Proteomes" id="UP000886744"/>
    </source>
</evidence>
<dbReference type="PANTHER" id="PTHR12358:SF106">
    <property type="entry name" value="LIPID KINASE YEGS"/>
    <property type="match status" value="1"/>
</dbReference>
<feature type="domain" description="DAGKc" evidence="12">
    <location>
        <begin position="1"/>
        <end position="136"/>
    </location>
</feature>
<proteinExistence type="predicted"/>
<keyword evidence="3" id="KW-0808">Transferase</keyword>
<keyword evidence="10" id="KW-0594">Phospholipid biosynthesis</keyword>
<accession>A0A9D1E069</accession>
<dbReference type="Gene3D" id="3.40.50.10330">
    <property type="entry name" value="Probable inorganic polyphosphate/atp-NAD kinase, domain 1"/>
    <property type="match status" value="1"/>
</dbReference>
<keyword evidence="2" id="KW-0444">Lipid biosynthesis</keyword>
<dbReference type="GO" id="GO:0016301">
    <property type="term" value="F:kinase activity"/>
    <property type="evidence" value="ECO:0007669"/>
    <property type="project" value="UniProtKB-KW"/>
</dbReference>
<gene>
    <name evidence="13" type="ORF">IAC94_01470</name>
</gene>
<comment type="caution">
    <text evidence="13">The sequence shown here is derived from an EMBL/GenBank/DDBJ whole genome shotgun (WGS) entry which is preliminary data.</text>
</comment>
<dbReference type="PROSITE" id="PS50146">
    <property type="entry name" value="DAGK"/>
    <property type="match status" value="1"/>
</dbReference>
<comment type="cofactor">
    <cofactor evidence="1">
        <name>Mg(2+)</name>
        <dbReference type="ChEBI" id="CHEBI:18420"/>
    </cofactor>
</comment>
<dbReference type="Gene3D" id="2.60.200.40">
    <property type="match status" value="1"/>
</dbReference>
<evidence type="ECO:0000256" key="11">
    <source>
        <dbReference type="ARBA" id="ARBA00023264"/>
    </source>
</evidence>
<keyword evidence="7" id="KW-0067">ATP-binding</keyword>
<evidence type="ECO:0000256" key="7">
    <source>
        <dbReference type="ARBA" id="ARBA00022840"/>
    </source>
</evidence>
<dbReference type="AlphaFoldDB" id="A0A9D1E069"/>
<dbReference type="PANTHER" id="PTHR12358">
    <property type="entry name" value="SPHINGOSINE KINASE"/>
    <property type="match status" value="1"/>
</dbReference>
<dbReference type="InterPro" id="IPR050187">
    <property type="entry name" value="Lipid_Phosphate_FormReg"/>
</dbReference>
<keyword evidence="9" id="KW-0443">Lipid metabolism</keyword>
<dbReference type="InterPro" id="IPR005218">
    <property type="entry name" value="Diacylglycerol/lipid_kinase"/>
</dbReference>
<evidence type="ECO:0000313" key="13">
    <source>
        <dbReference type="EMBL" id="HIR62178.1"/>
    </source>
</evidence>
<dbReference type="InterPro" id="IPR001206">
    <property type="entry name" value="Diacylglycerol_kinase_cat_dom"/>
</dbReference>
<evidence type="ECO:0000259" key="12">
    <source>
        <dbReference type="PROSITE" id="PS50146"/>
    </source>
</evidence>
<keyword evidence="11" id="KW-1208">Phospholipid metabolism</keyword>
<dbReference type="Pfam" id="PF00781">
    <property type="entry name" value="DAGK_cat"/>
    <property type="match status" value="1"/>
</dbReference>
<dbReference type="InterPro" id="IPR017438">
    <property type="entry name" value="ATP-NAD_kinase_N"/>
</dbReference>
<dbReference type="InterPro" id="IPR016064">
    <property type="entry name" value="NAD/diacylglycerol_kinase_sf"/>
</dbReference>
<keyword evidence="4" id="KW-0479">Metal-binding</keyword>
<evidence type="ECO:0000256" key="5">
    <source>
        <dbReference type="ARBA" id="ARBA00022741"/>
    </source>
</evidence>
<evidence type="ECO:0000256" key="8">
    <source>
        <dbReference type="ARBA" id="ARBA00022842"/>
    </source>
</evidence>
<dbReference type="SMART" id="SM00046">
    <property type="entry name" value="DAGKc"/>
    <property type="match status" value="1"/>
</dbReference>
<evidence type="ECO:0000256" key="4">
    <source>
        <dbReference type="ARBA" id="ARBA00022723"/>
    </source>
</evidence>
<organism evidence="13 14">
    <name type="scientific">Candidatus Coprenecus avistercoris</name>
    <dbReference type="NCBI Taxonomy" id="2840730"/>
    <lineage>
        <taxon>Bacteria</taxon>
        <taxon>Pseudomonadati</taxon>
        <taxon>Bacteroidota</taxon>
        <taxon>Bacteroidia</taxon>
        <taxon>Bacteroidales</taxon>
        <taxon>Rikenellaceae</taxon>
        <taxon>Rikenellaceae incertae sedis</taxon>
        <taxon>Candidatus Coprenecus</taxon>
    </lineage>
</organism>
<dbReference type="SUPFAM" id="SSF111331">
    <property type="entry name" value="NAD kinase/diacylglycerol kinase-like"/>
    <property type="match status" value="1"/>
</dbReference>
<reference evidence="13" key="2">
    <citation type="journal article" date="2021" name="PeerJ">
        <title>Extensive microbial diversity within the chicken gut microbiome revealed by metagenomics and culture.</title>
        <authorList>
            <person name="Gilroy R."/>
            <person name="Ravi A."/>
            <person name="Getino M."/>
            <person name="Pursley I."/>
            <person name="Horton D.L."/>
            <person name="Alikhan N.F."/>
            <person name="Baker D."/>
            <person name="Gharbi K."/>
            <person name="Hall N."/>
            <person name="Watson M."/>
            <person name="Adriaenssens E.M."/>
            <person name="Foster-Nyarko E."/>
            <person name="Jarju S."/>
            <person name="Secka A."/>
            <person name="Antonio M."/>
            <person name="Oren A."/>
            <person name="Chaudhuri R.R."/>
            <person name="La Ragione R."/>
            <person name="Hildebrand F."/>
            <person name="Pallen M.J."/>
        </authorList>
    </citation>
    <scope>NUCLEOTIDE SEQUENCE</scope>
    <source>
        <strain evidence="13">ChiHjej13B12-12457</strain>
    </source>
</reference>
<evidence type="ECO:0000256" key="2">
    <source>
        <dbReference type="ARBA" id="ARBA00022516"/>
    </source>
</evidence>
<dbReference type="Pfam" id="PF19279">
    <property type="entry name" value="YegS_C"/>
    <property type="match status" value="1"/>
</dbReference>
<name>A0A9D1E069_9BACT</name>